<dbReference type="Proteomes" id="UP000299102">
    <property type="component" value="Unassembled WGS sequence"/>
</dbReference>
<comment type="caution">
    <text evidence="1">The sequence shown here is derived from an EMBL/GenBank/DDBJ whole genome shotgun (WGS) entry which is preliminary data.</text>
</comment>
<accession>A0A4C1TCM0</accession>
<evidence type="ECO:0000313" key="1">
    <source>
        <dbReference type="EMBL" id="GBP12249.1"/>
    </source>
</evidence>
<gene>
    <name evidence="1" type="ORF">EVAR_72923_1</name>
</gene>
<protein>
    <submittedName>
        <fullName evidence="1">Uncharacterized protein</fullName>
    </submittedName>
</protein>
<evidence type="ECO:0000313" key="2">
    <source>
        <dbReference type="Proteomes" id="UP000299102"/>
    </source>
</evidence>
<name>A0A4C1TCM0_EUMVA</name>
<dbReference type="AlphaFoldDB" id="A0A4C1TCM0"/>
<keyword evidence="2" id="KW-1185">Reference proteome</keyword>
<reference evidence="1 2" key="1">
    <citation type="journal article" date="2019" name="Commun. Biol.">
        <title>The bagworm genome reveals a unique fibroin gene that provides high tensile strength.</title>
        <authorList>
            <person name="Kono N."/>
            <person name="Nakamura H."/>
            <person name="Ohtoshi R."/>
            <person name="Tomita M."/>
            <person name="Numata K."/>
            <person name="Arakawa K."/>
        </authorList>
    </citation>
    <scope>NUCLEOTIDE SEQUENCE [LARGE SCALE GENOMIC DNA]</scope>
</reference>
<proteinExistence type="predicted"/>
<dbReference type="EMBL" id="BGZK01005046">
    <property type="protein sequence ID" value="GBP12249.1"/>
    <property type="molecule type" value="Genomic_DNA"/>
</dbReference>
<organism evidence="1 2">
    <name type="scientific">Eumeta variegata</name>
    <name type="common">Bagworm moth</name>
    <name type="synonym">Eumeta japonica</name>
    <dbReference type="NCBI Taxonomy" id="151549"/>
    <lineage>
        <taxon>Eukaryota</taxon>
        <taxon>Metazoa</taxon>
        <taxon>Ecdysozoa</taxon>
        <taxon>Arthropoda</taxon>
        <taxon>Hexapoda</taxon>
        <taxon>Insecta</taxon>
        <taxon>Pterygota</taxon>
        <taxon>Neoptera</taxon>
        <taxon>Endopterygota</taxon>
        <taxon>Lepidoptera</taxon>
        <taxon>Glossata</taxon>
        <taxon>Ditrysia</taxon>
        <taxon>Tineoidea</taxon>
        <taxon>Psychidae</taxon>
        <taxon>Oiketicinae</taxon>
        <taxon>Eumeta</taxon>
    </lineage>
</organism>
<sequence>MSHRQKAFEGNAQHTCNDRNLKISLLVGNSSPESTCSFVKDTCARDYKNLSTINHQVSAKHLNQWLAKFLLRSHPVAPTRRTEDSDANTRPRLS</sequence>